<dbReference type="RefSeq" id="WP_089947119.1">
    <property type="nucleotide sequence ID" value="NZ_FNOI01000004.1"/>
</dbReference>
<accession>A0A1H2YXG8</accession>
<sequence>MRLAVIGRGLWGAAAARHLAMAGADVTLIGPTEPADKATHNGVFGSHYDEGRITRKNALDPYWVGVSTAAIDRYHEIERQSGVRFYTPTGAAMVGGAAFMARVEVGRALHDVPCDMLDHAALSARFPFFTFPADFTGYHETTRAGHVSPRNLVAAQAKAAQGFGATLLEATVDGLEERAQDVVVVTDQGRRSFDRVLVAAGYNTDRVLGRAPSLEVYARTVAFFEVDEAQGAALSAMPTLVYDTPEDPYLLPPIRYPDGKLYLKLGGDPTDEPLTTDADVRAWFQAGGNPQVRDRLDAMLRRLMPALDIKSLSMGSCVTSWTKDRRPELARLSDRIAVCTGGNGAGAKCSDEIGRLGAALIHDKTGDDR</sequence>
<dbReference type="OrthoDB" id="9806257at2"/>
<proteinExistence type="predicted"/>
<evidence type="ECO:0000259" key="5">
    <source>
        <dbReference type="Pfam" id="PF01266"/>
    </source>
</evidence>
<dbReference type="Pfam" id="PF01266">
    <property type="entry name" value="DAO"/>
    <property type="match status" value="1"/>
</dbReference>
<keyword evidence="2" id="KW-0285">Flavoprotein</keyword>
<dbReference type="InterPro" id="IPR045170">
    <property type="entry name" value="MTOX"/>
</dbReference>
<dbReference type="SUPFAM" id="SSF54373">
    <property type="entry name" value="FAD-linked reductases, C-terminal domain"/>
    <property type="match status" value="1"/>
</dbReference>
<feature type="domain" description="FAD dependent oxidoreductase" evidence="5">
    <location>
        <begin position="3"/>
        <end position="359"/>
    </location>
</feature>
<reference evidence="7" key="1">
    <citation type="submission" date="2016-10" db="EMBL/GenBank/DDBJ databases">
        <authorList>
            <person name="Varghese N."/>
            <person name="Submissions S."/>
        </authorList>
    </citation>
    <scope>NUCLEOTIDE SEQUENCE [LARGE SCALE GENOMIC DNA]</scope>
    <source>
        <strain evidence="7">DSM 26922</strain>
    </source>
</reference>
<protein>
    <submittedName>
        <fullName evidence="6">Sarcosine oxidase</fullName>
    </submittedName>
</protein>
<evidence type="ECO:0000256" key="2">
    <source>
        <dbReference type="ARBA" id="ARBA00022630"/>
    </source>
</evidence>
<dbReference type="AlphaFoldDB" id="A0A1H2YXG8"/>
<dbReference type="SUPFAM" id="SSF51905">
    <property type="entry name" value="FAD/NAD(P)-binding domain"/>
    <property type="match status" value="1"/>
</dbReference>
<dbReference type="InterPro" id="IPR006076">
    <property type="entry name" value="FAD-dep_OxRdtase"/>
</dbReference>
<keyword evidence="7" id="KW-1185">Reference proteome</keyword>
<evidence type="ECO:0000256" key="1">
    <source>
        <dbReference type="ARBA" id="ARBA00001974"/>
    </source>
</evidence>
<gene>
    <name evidence="6" type="ORF">SAMN04488001_2341</name>
</gene>
<evidence type="ECO:0000256" key="3">
    <source>
        <dbReference type="ARBA" id="ARBA00022827"/>
    </source>
</evidence>
<keyword evidence="4" id="KW-0560">Oxidoreductase</keyword>
<dbReference type="STRING" id="670155.SAMN04488001_2341"/>
<comment type="cofactor">
    <cofactor evidence="1">
        <name>FAD</name>
        <dbReference type="ChEBI" id="CHEBI:57692"/>
    </cofactor>
</comment>
<dbReference type="InterPro" id="IPR036188">
    <property type="entry name" value="FAD/NAD-bd_sf"/>
</dbReference>
<dbReference type="PANTHER" id="PTHR10961">
    <property type="entry name" value="PEROXISOMAL SARCOSINE OXIDASE"/>
    <property type="match status" value="1"/>
</dbReference>
<dbReference type="Gene3D" id="3.50.50.60">
    <property type="entry name" value="FAD/NAD(P)-binding domain"/>
    <property type="match status" value="1"/>
</dbReference>
<evidence type="ECO:0000313" key="7">
    <source>
        <dbReference type="Proteomes" id="UP000199441"/>
    </source>
</evidence>
<keyword evidence="3" id="KW-0274">FAD</keyword>
<organism evidence="6 7">
    <name type="scientific">Litoreibacter albidus</name>
    <dbReference type="NCBI Taxonomy" id="670155"/>
    <lineage>
        <taxon>Bacteria</taxon>
        <taxon>Pseudomonadati</taxon>
        <taxon>Pseudomonadota</taxon>
        <taxon>Alphaproteobacteria</taxon>
        <taxon>Rhodobacterales</taxon>
        <taxon>Roseobacteraceae</taxon>
        <taxon>Litoreibacter</taxon>
    </lineage>
</organism>
<dbReference type="EMBL" id="FNOI01000004">
    <property type="protein sequence ID" value="SDX09259.1"/>
    <property type="molecule type" value="Genomic_DNA"/>
</dbReference>
<evidence type="ECO:0000313" key="6">
    <source>
        <dbReference type="EMBL" id="SDX09259.1"/>
    </source>
</evidence>
<dbReference type="Gene3D" id="3.30.9.10">
    <property type="entry name" value="D-Amino Acid Oxidase, subunit A, domain 2"/>
    <property type="match status" value="1"/>
</dbReference>
<dbReference type="GO" id="GO:0008115">
    <property type="term" value="F:sarcosine oxidase activity"/>
    <property type="evidence" value="ECO:0007669"/>
    <property type="project" value="TreeGrafter"/>
</dbReference>
<dbReference type="Proteomes" id="UP000199441">
    <property type="component" value="Unassembled WGS sequence"/>
</dbReference>
<name>A0A1H2YXG8_9RHOB</name>
<evidence type="ECO:0000256" key="4">
    <source>
        <dbReference type="ARBA" id="ARBA00023002"/>
    </source>
</evidence>
<dbReference type="GO" id="GO:0050660">
    <property type="term" value="F:flavin adenine dinucleotide binding"/>
    <property type="evidence" value="ECO:0007669"/>
    <property type="project" value="InterPro"/>
</dbReference>
<dbReference type="PANTHER" id="PTHR10961:SF10">
    <property type="entry name" value="FAD DEPENDENT OXIDOREDUCTASE DOMAIN-CONTAINING PROTEIN"/>
    <property type="match status" value="1"/>
</dbReference>